<proteinExistence type="predicted"/>
<protein>
    <recommendedName>
        <fullName evidence="3">Nucleotidyl transferase AbiEii/AbiGii toxin family protein</fullName>
    </recommendedName>
</protein>
<dbReference type="RefSeq" id="WP_049993386.1">
    <property type="nucleotide sequence ID" value="NZ_CP031310.1"/>
</dbReference>
<name>A0A4D6H9R4_9EURY</name>
<dbReference type="SUPFAM" id="SSF81301">
    <property type="entry name" value="Nucleotidyltransferase"/>
    <property type="match status" value="1"/>
</dbReference>
<dbReference type="GeneID" id="39846469"/>
<evidence type="ECO:0000313" key="2">
    <source>
        <dbReference type="Proteomes" id="UP000296706"/>
    </source>
</evidence>
<dbReference type="Proteomes" id="UP000296706">
    <property type="component" value="Chromosome"/>
</dbReference>
<dbReference type="OrthoDB" id="12113at2157"/>
<organism evidence="1 2">
    <name type="scientific">Halapricum salinum</name>
    <dbReference type="NCBI Taxonomy" id="1457250"/>
    <lineage>
        <taxon>Archaea</taxon>
        <taxon>Methanobacteriati</taxon>
        <taxon>Methanobacteriota</taxon>
        <taxon>Stenosarchaea group</taxon>
        <taxon>Halobacteria</taxon>
        <taxon>Halobacteriales</taxon>
        <taxon>Haloarculaceae</taxon>
        <taxon>Halapricum</taxon>
    </lineage>
</organism>
<dbReference type="EMBL" id="CP031310">
    <property type="protein sequence ID" value="QCC49946.1"/>
    <property type="molecule type" value="Genomic_DNA"/>
</dbReference>
<evidence type="ECO:0008006" key="3">
    <source>
        <dbReference type="Google" id="ProtNLM"/>
    </source>
</evidence>
<sequence>MTVFSGEEAIKTFLAEFDEWLSESVDVYLLGGSAMTVRGLKDQTEDIDLALGVPTEFEHVYHALREQGFQVTGEPTASFEGVGKTVELHHPDRGFRVDLFEQQVVGKVWITESMHDRADEFWTGEYATAYVLADEDLFLLKAVSGGDLGAGRRRDIEDMRTYAQRGLAYEVILNEIEEQRPFNTGSIEATHIRNQSHPLFTIEVAVQSLSGLPSSFTDRVSEFATEFEVEYGILEAVDEGLRSPRAISERVLSNVRELSVGDEEAVSAGIDRLVEKEILDREGDTVHPSSN</sequence>
<gene>
    <name evidence="1" type="ORF">DV733_01335</name>
</gene>
<reference evidence="1 2" key="1">
    <citation type="journal article" date="2019" name="Nat. Commun.">
        <title>A new type of DNA phosphorothioation-based antiviral system in archaea.</title>
        <authorList>
            <person name="Xiong L."/>
            <person name="Liu S."/>
            <person name="Chen S."/>
            <person name="Xiao Y."/>
            <person name="Zhu B."/>
            <person name="Gao Y."/>
            <person name="Zhang Y."/>
            <person name="Chen B."/>
            <person name="Luo J."/>
            <person name="Deng Z."/>
            <person name="Chen X."/>
            <person name="Wang L."/>
            <person name="Chen S."/>
        </authorList>
    </citation>
    <scope>NUCLEOTIDE SEQUENCE [LARGE SCALE GENOMIC DNA]</scope>
    <source>
        <strain evidence="1 2">CBA1105</strain>
    </source>
</reference>
<dbReference type="AlphaFoldDB" id="A0A4D6H9R4"/>
<evidence type="ECO:0000313" key="1">
    <source>
        <dbReference type="EMBL" id="QCC49946.1"/>
    </source>
</evidence>
<accession>A0A4D6H9R4</accession>
<dbReference type="KEGG" id="hsn:DV733_01335"/>
<dbReference type="InterPro" id="IPR043519">
    <property type="entry name" value="NT_sf"/>
</dbReference>
<keyword evidence="2" id="KW-1185">Reference proteome</keyword>